<dbReference type="HOGENOM" id="CLU_1058358_0_0_1"/>
<keyword evidence="3" id="KW-1185">Reference proteome</keyword>
<evidence type="ECO:0000256" key="1">
    <source>
        <dbReference type="SAM" id="Phobius"/>
    </source>
</evidence>
<dbReference type="EMBL" id="KN835137">
    <property type="protein sequence ID" value="KIK48556.1"/>
    <property type="molecule type" value="Genomic_DNA"/>
</dbReference>
<dbReference type="AlphaFoldDB" id="A0A0D0B3E6"/>
<organism evidence="2 3">
    <name type="scientific">Suillus luteus UH-Slu-Lm8-n1</name>
    <dbReference type="NCBI Taxonomy" id="930992"/>
    <lineage>
        <taxon>Eukaryota</taxon>
        <taxon>Fungi</taxon>
        <taxon>Dikarya</taxon>
        <taxon>Basidiomycota</taxon>
        <taxon>Agaricomycotina</taxon>
        <taxon>Agaricomycetes</taxon>
        <taxon>Agaricomycetidae</taxon>
        <taxon>Boletales</taxon>
        <taxon>Suillineae</taxon>
        <taxon>Suillaceae</taxon>
        <taxon>Suillus</taxon>
    </lineage>
</organism>
<accession>A0A0D0B3E6</accession>
<evidence type="ECO:0000313" key="3">
    <source>
        <dbReference type="Proteomes" id="UP000054485"/>
    </source>
</evidence>
<sequence>MVASHLLATVTPLQLPEDDGDEHPVEVTLSNFIEQLLSPNGGKGSPFCRATICSISLGQADIDLFKIIVLVVTLDNVKYHVHIRHPKDEESLWYHFTTFLWSYHGLLQDTVVIYRPGKMQGAAWEALDIDFTAELPDNDIVALQNILSAALHLRDLRNNYWWSFWLNENWHWPISFVKAMMKCAGETVRVHLQCDEEPLQIDKWEQTNILLRDKVDGWKDAEGRIYGNRVKDDVLFLLLSARARFLIWPIILISSILHIYYHF</sequence>
<dbReference type="OrthoDB" id="2904002at2759"/>
<dbReference type="InParanoid" id="A0A0D0B3E6"/>
<gene>
    <name evidence="2" type="ORF">CY34DRAFT_798060</name>
</gene>
<protein>
    <submittedName>
        <fullName evidence="2">Uncharacterized protein</fullName>
    </submittedName>
</protein>
<reference evidence="2 3" key="1">
    <citation type="submission" date="2014-04" db="EMBL/GenBank/DDBJ databases">
        <authorList>
            <consortium name="DOE Joint Genome Institute"/>
            <person name="Kuo A."/>
            <person name="Ruytinx J."/>
            <person name="Rineau F."/>
            <person name="Colpaert J."/>
            <person name="Kohler A."/>
            <person name="Nagy L.G."/>
            <person name="Floudas D."/>
            <person name="Copeland A."/>
            <person name="Barry K.W."/>
            <person name="Cichocki N."/>
            <person name="Veneault-Fourrey C."/>
            <person name="LaButti K."/>
            <person name="Lindquist E.A."/>
            <person name="Lipzen A."/>
            <person name="Lundell T."/>
            <person name="Morin E."/>
            <person name="Murat C."/>
            <person name="Sun H."/>
            <person name="Tunlid A."/>
            <person name="Henrissat B."/>
            <person name="Grigoriev I.V."/>
            <person name="Hibbett D.S."/>
            <person name="Martin F."/>
            <person name="Nordberg H.P."/>
            <person name="Cantor M.N."/>
            <person name="Hua S.X."/>
        </authorList>
    </citation>
    <scope>NUCLEOTIDE SEQUENCE [LARGE SCALE GENOMIC DNA]</scope>
    <source>
        <strain evidence="2 3">UH-Slu-Lm8-n1</strain>
    </source>
</reference>
<keyword evidence="1" id="KW-1133">Transmembrane helix</keyword>
<keyword evidence="1" id="KW-0812">Transmembrane</keyword>
<keyword evidence="1" id="KW-0472">Membrane</keyword>
<proteinExistence type="predicted"/>
<evidence type="ECO:0000313" key="2">
    <source>
        <dbReference type="EMBL" id="KIK48556.1"/>
    </source>
</evidence>
<dbReference type="Proteomes" id="UP000054485">
    <property type="component" value="Unassembled WGS sequence"/>
</dbReference>
<reference evidence="3" key="2">
    <citation type="submission" date="2015-01" db="EMBL/GenBank/DDBJ databases">
        <title>Evolutionary Origins and Diversification of the Mycorrhizal Mutualists.</title>
        <authorList>
            <consortium name="DOE Joint Genome Institute"/>
            <consortium name="Mycorrhizal Genomics Consortium"/>
            <person name="Kohler A."/>
            <person name="Kuo A."/>
            <person name="Nagy L.G."/>
            <person name="Floudas D."/>
            <person name="Copeland A."/>
            <person name="Barry K.W."/>
            <person name="Cichocki N."/>
            <person name="Veneault-Fourrey C."/>
            <person name="LaButti K."/>
            <person name="Lindquist E.A."/>
            <person name="Lipzen A."/>
            <person name="Lundell T."/>
            <person name="Morin E."/>
            <person name="Murat C."/>
            <person name="Riley R."/>
            <person name="Ohm R."/>
            <person name="Sun H."/>
            <person name="Tunlid A."/>
            <person name="Henrissat B."/>
            <person name="Grigoriev I.V."/>
            <person name="Hibbett D.S."/>
            <person name="Martin F."/>
        </authorList>
    </citation>
    <scope>NUCLEOTIDE SEQUENCE [LARGE SCALE GENOMIC DNA]</scope>
    <source>
        <strain evidence="3">UH-Slu-Lm8-n1</strain>
    </source>
</reference>
<feature type="transmembrane region" description="Helical" evidence="1">
    <location>
        <begin position="234"/>
        <end position="261"/>
    </location>
</feature>
<name>A0A0D0B3E6_9AGAM</name>